<dbReference type="InterPro" id="IPR023213">
    <property type="entry name" value="CAT-like_dom_sf"/>
</dbReference>
<dbReference type="InterPro" id="IPR050317">
    <property type="entry name" value="Plant_Fungal_Acyltransferase"/>
</dbReference>
<evidence type="ECO:0000313" key="3">
    <source>
        <dbReference type="Proteomes" id="UP001163823"/>
    </source>
</evidence>
<organism evidence="2 3">
    <name type="scientific">Quillaja saponaria</name>
    <name type="common">Soap bark tree</name>
    <dbReference type="NCBI Taxonomy" id="32244"/>
    <lineage>
        <taxon>Eukaryota</taxon>
        <taxon>Viridiplantae</taxon>
        <taxon>Streptophyta</taxon>
        <taxon>Embryophyta</taxon>
        <taxon>Tracheophyta</taxon>
        <taxon>Spermatophyta</taxon>
        <taxon>Magnoliopsida</taxon>
        <taxon>eudicotyledons</taxon>
        <taxon>Gunneridae</taxon>
        <taxon>Pentapetalae</taxon>
        <taxon>rosids</taxon>
        <taxon>fabids</taxon>
        <taxon>Fabales</taxon>
        <taxon>Quillajaceae</taxon>
        <taxon>Quillaja</taxon>
    </lineage>
</organism>
<dbReference type="Proteomes" id="UP001163823">
    <property type="component" value="Chromosome 4"/>
</dbReference>
<keyword evidence="2" id="KW-0808">Transferase</keyword>
<proteinExistence type="inferred from homology"/>
<dbReference type="EMBL" id="JARAOO010000004">
    <property type="protein sequence ID" value="KAJ7971909.1"/>
    <property type="molecule type" value="Genomic_DNA"/>
</dbReference>
<evidence type="ECO:0000313" key="2">
    <source>
        <dbReference type="EMBL" id="KAJ7971909.1"/>
    </source>
</evidence>
<reference evidence="2" key="1">
    <citation type="journal article" date="2023" name="Science">
        <title>Elucidation of the pathway for biosynthesis of saponin adjuvants from the soapbark tree.</title>
        <authorList>
            <person name="Reed J."/>
            <person name="Orme A."/>
            <person name="El-Demerdash A."/>
            <person name="Owen C."/>
            <person name="Martin L.B.B."/>
            <person name="Misra R.C."/>
            <person name="Kikuchi S."/>
            <person name="Rejzek M."/>
            <person name="Martin A.C."/>
            <person name="Harkess A."/>
            <person name="Leebens-Mack J."/>
            <person name="Louveau T."/>
            <person name="Stephenson M.J."/>
            <person name="Osbourn A."/>
        </authorList>
    </citation>
    <scope>NUCLEOTIDE SEQUENCE</scope>
    <source>
        <strain evidence="2">S10</strain>
    </source>
</reference>
<dbReference type="PANTHER" id="PTHR31642">
    <property type="entry name" value="TRICHOTHECENE 3-O-ACETYLTRANSFERASE"/>
    <property type="match status" value="1"/>
</dbReference>
<dbReference type="Pfam" id="PF02458">
    <property type="entry name" value="Transferase"/>
    <property type="match status" value="1"/>
</dbReference>
<keyword evidence="3" id="KW-1185">Reference proteome</keyword>
<protein>
    <submittedName>
        <fullName evidence="2">Spermidine hydroxycinnamoyl transferase-like</fullName>
    </submittedName>
</protein>
<dbReference type="KEGG" id="qsa:O6P43_009875"/>
<comment type="similarity">
    <text evidence="1">Belongs to the plant acyltransferase family.</text>
</comment>
<dbReference type="Gene3D" id="3.30.559.10">
    <property type="entry name" value="Chloramphenicol acetyltransferase-like domain"/>
    <property type="match status" value="2"/>
</dbReference>
<evidence type="ECO:0000256" key="1">
    <source>
        <dbReference type="ARBA" id="ARBA00009861"/>
    </source>
</evidence>
<feature type="non-terminal residue" evidence="2">
    <location>
        <position position="1"/>
    </location>
</feature>
<name>A0AAD7PZ91_QUISA</name>
<comment type="caution">
    <text evidence="2">The sequence shown here is derived from an EMBL/GenBank/DDBJ whole genome shotgun (WGS) entry which is preliminary data.</text>
</comment>
<sequence>NKMTSSMSSDKTNSKFHLAYKMLTILSSNTVTPSEPTPNVQYSLSDCDQIKLPTHAPMLYVYKPNKKFSLGNPIEALTNSLSQALVHYYPIAGRLCLIEGGRFEVHCNSMGVQLLEAFCEADLDEFDDFEPTQKVQDLFPKIDYGCPIQEIPLMGVQLTSFLCGSLTLGVAISRAVVDGSSAMRFVNSWAKLAKGEKLYSSIIPVHDRDLLKSSKQHTTPRFDHVEFLPPPSWISCSETETKTEQTSVAVLKISKNQIEKLKKEANGLLGNKNSTFVVISGHLWRSVCKARYVDRNGYQPTSLTTLVDCRNRVKPPIPNVYFANAVFPTVTPTCQFKDIMEKPLSYTVSKISEAIGKVTEEYVRSALDYIANQKDMNLLRTSFHSSAENPNLFVVSWMNFPNNDTDFGWGNPTYMGPGNINSEGKVFLMKNGVEDGSLIIAICLKAAHINAFKKFFYEDIKEVFPAAKL</sequence>
<dbReference type="GO" id="GO:0016747">
    <property type="term" value="F:acyltransferase activity, transferring groups other than amino-acyl groups"/>
    <property type="evidence" value="ECO:0007669"/>
    <property type="project" value="TreeGrafter"/>
</dbReference>
<gene>
    <name evidence="2" type="ORF">O6P43_009875</name>
</gene>
<accession>A0AAD7PZ91</accession>
<dbReference type="AlphaFoldDB" id="A0AAD7PZ91"/>
<dbReference type="PANTHER" id="PTHR31642:SF139">
    <property type="entry name" value="SPERMIDINE HYDROXYCINNAMOYL TRANSFERASE"/>
    <property type="match status" value="1"/>
</dbReference>